<reference evidence="1" key="1">
    <citation type="submission" date="2020-05" db="EMBL/GenBank/DDBJ databases">
        <title>Large-scale comparative analyses of tick genomes elucidate their genetic diversity and vector capacities.</title>
        <authorList>
            <person name="Jia N."/>
            <person name="Wang J."/>
            <person name="Shi W."/>
            <person name="Du L."/>
            <person name="Sun Y."/>
            <person name="Zhan W."/>
            <person name="Jiang J."/>
            <person name="Wang Q."/>
            <person name="Zhang B."/>
            <person name="Ji P."/>
            <person name="Sakyi L.B."/>
            <person name="Cui X."/>
            <person name="Yuan T."/>
            <person name="Jiang B."/>
            <person name="Yang W."/>
            <person name="Lam T.T.-Y."/>
            <person name="Chang Q."/>
            <person name="Ding S."/>
            <person name="Wang X."/>
            <person name="Zhu J."/>
            <person name="Ruan X."/>
            <person name="Zhao L."/>
            <person name="Wei J."/>
            <person name="Que T."/>
            <person name="Du C."/>
            <person name="Cheng J."/>
            <person name="Dai P."/>
            <person name="Han X."/>
            <person name="Huang E."/>
            <person name="Gao Y."/>
            <person name="Liu J."/>
            <person name="Shao H."/>
            <person name="Ye R."/>
            <person name="Li L."/>
            <person name="Wei W."/>
            <person name="Wang X."/>
            <person name="Wang C."/>
            <person name="Yang T."/>
            <person name="Huo Q."/>
            <person name="Li W."/>
            <person name="Guo W."/>
            <person name="Chen H."/>
            <person name="Zhou L."/>
            <person name="Ni X."/>
            <person name="Tian J."/>
            <person name="Zhou Y."/>
            <person name="Sheng Y."/>
            <person name="Liu T."/>
            <person name="Pan Y."/>
            <person name="Xia L."/>
            <person name="Li J."/>
            <person name="Zhao F."/>
            <person name="Cao W."/>
        </authorList>
    </citation>
    <scope>NUCLEOTIDE SEQUENCE</scope>
    <source>
        <strain evidence="1">Hyas-2018</strain>
    </source>
</reference>
<evidence type="ECO:0000313" key="1">
    <source>
        <dbReference type="EMBL" id="KAH6927422.1"/>
    </source>
</evidence>
<protein>
    <submittedName>
        <fullName evidence="1">Uncharacterized protein</fullName>
    </submittedName>
</protein>
<sequence length="543" mass="58488">MRATTTRDQGTQTGARPPVLVRRLLGRARVCRYTRLSLNRQQPHLQLLRKEQSPVKSTRAEGRHRPGEAPGSSPPVPEDWQRWQSSHVASMLMAPSEANSLPSGCESGRSPSLSIKSHETTSSLLDAMRPCSVELQRLTDEEIDQWQHRQEPRGRQRWRLRDLDKPVQNSTAQVKGLPEPKKQRRKRGLSTDSSIDSQPSASVRQRTVSVNSVLARAKQSMNSEARSMDRGYRTRRVSYNSASGDGEVSNRRAKAGAVRTSKRVKVTGELSTTDRTLRERGVTASTGDTGSPVLSTAAATGGLGTGLTVPPVKEGVPPLRRESNLSAKHHLAVEAIESVPDSDASSSSFSSSSHVVAKSSDTEGSGSRPSIICRIRIQGKHGVISTTSTRPRVVGFVSPERSATERLTQDHASPPTFGVSEPSSNAIVGTQMSDGPTSDGPMSSATPLSPLMTSPGQALRIKFSKSKSSSPTPEAVQARLTSSEMTLTSEVSESPAMCMSPEVPDPGQELRSKVSKRSKSNVVAPETSAVHLEAPNDLPSQIL</sequence>
<evidence type="ECO:0000313" key="2">
    <source>
        <dbReference type="Proteomes" id="UP000821845"/>
    </source>
</evidence>
<name>A0ACB7RX11_HYAAI</name>
<gene>
    <name evidence="1" type="ORF">HPB50_003457</name>
</gene>
<dbReference type="Proteomes" id="UP000821845">
    <property type="component" value="Chromosome 6"/>
</dbReference>
<dbReference type="EMBL" id="CM023486">
    <property type="protein sequence ID" value="KAH6927422.1"/>
    <property type="molecule type" value="Genomic_DNA"/>
</dbReference>
<comment type="caution">
    <text evidence="1">The sequence shown here is derived from an EMBL/GenBank/DDBJ whole genome shotgun (WGS) entry which is preliminary data.</text>
</comment>
<accession>A0ACB7RX11</accession>
<organism evidence="1 2">
    <name type="scientific">Hyalomma asiaticum</name>
    <name type="common">Tick</name>
    <dbReference type="NCBI Taxonomy" id="266040"/>
    <lineage>
        <taxon>Eukaryota</taxon>
        <taxon>Metazoa</taxon>
        <taxon>Ecdysozoa</taxon>
        <taxon>Arthropoda</taxon>
        <taxon>Chelicerata</taxon>
        <taxon>Arachnida</taxon>
        <taxon>Acari</taxon>
        <taxon>Parasitiformes</taxon>
        <taxon>Ixodida</taxon>
        <taxon>Ixodoidea</taxon>
        <taxon>Ixodidae</taxon>
        <taxon>Hyalomminae</taxon>
        <taxon>Hyalomma</taxon>
    </lineage>
</organism>
<proteinExistence type="predicted"/>
<keyword evidence="2" id="KW-1185">Reference proteome</keyword>